<comment type="cofactor">
    <cofactor evidence="1">
        <name>Mg(2+)</name>
        <dbReference type="ChEBI" id="CHEBI:18420"/>
    </cofactor>
</comment>
<dbReference type="InterPro" id="IPR033247">
    <property type="entry name" value="Transketolase_fam"/>
</dbReference>
<dbReference type="Proteomes" id="UP000237344">
    <property type="component" value="Unassembled WGS sequence"/>
</dbReference>
<dbReference type="GO" id="GO:0005829">
    <property type="term" value="C:cytosol"/>
    <property type="evidence" value="ECO:0007669"/>
    <property type="project" value="TreeGrafter"/>
</dbReference>
<dbReference type="PANTHER" id="PTHR43522:SF2">
    <property type="entry name" value="TRANSKETOLASE 1-RELATED"/>
    <property type="match status" value="1"/>
</dbReference>
<comment type="caution">
    <text evidence="11">The sequence shown here is derived from an EMBL/GenBank/DDBJ whole genome shotgun (WGS) entry which is preliminary data.</text>
</comment>
<dbReference type="GO" id="GO:0046872">
    <property type="term" value="F:metal ion binding"/>
    <property type="evidence" value="ECO:0007669"/>
    <property type="project" value="UniProtKB-KW"/>
</dbReference>
<proteinExistence type="inferred from homology"/>
<feature type="region of interest" description="Disordered" evidence="9">
    <location>
        <begin position="1"/>
        <end position="25"/>
    </location>
</feature>
<accession>A0A2S3W3P7</accession>
<sequence>MKQSPVTDTGHNVPPAPPLMAEDGAPLDQTGRIAASIRQIIRTNEADSHHVIHACAMANACAVLWSRYLRFDPACPTWFDRDRFVVSSVRYRTLVDALVTLSGQAAIRMDDTPHPATTMGFGPSGQGLGAAIGMAMAEQHMAARFGRTLVNHRIWAVSCWSELSTGVALEAAVLAGQMGLDRITVLVGLSEHERVQAEAALPRYAASGWSVRKVAADQPEQIAAAIASSIRTHRPCLIACLSPAPDPETAAPFVDDPGLWASAARRGATARRSWLRRLAKDRQRIDFERIISGARPALWRTDWRRSWQGAGRHRTSHPALPTTSYARRGLDILRELLPEVLCLRSRLGLASGATTGHGPAALPTRCDTQVHGMAALLNGIALHGGFLPCGAATFVAVDRMRPALRFAAMMKRQVIYFLTDGGLSPEEDGPAWLPVEQLASLRAMPNVAVFRPATRRETMECMELALERTDGPSLLTLCPFIPAADVAADTTLPNANPLTNLCARGGYVVAESPTLPRQVTLIATGQEVATARMAQLLLCEQGIGAALVSLPCWELFAAQKISYREQVLGTAPRIGVEAASGFGWERWLGQEGTFIGIDGFGESVTAGTRQERNVTIQPEHIVARALEVIHATGNGPAGTIGNRRHDDGVLPFSDTSSRSAALQN</sequence>
<dbReference type="Pfam" id="PF22613">
    <property type="entry name" value="Transketolase_C_1"/>
    <property type="match status" value="1"/>
</dbReference>
<dbReference type="InterPro" id="IPR029061">
    <property type="entry name" value="THDP-binding"/>
</dbReference>
<evidence type="ECO:0000256" key="1">
    <source>
        <dbReference type="ARBA" id="ARBA00001946"/>
    </source>
</evidence>
<gene>
    <name evidence="11" type="primary">tkt_1</name>
    <name evidence="11" type="ORF">KMAL_08670</name>
</gene>
<evidence type="ECO:0000256" key="3">
    <source>
        <dbReference type="ARBA" id="ARBA00007131"/>
    </source>
</evidence>
<evidence type="ECO:0000256" key="2">
    <source>
        <dbReference type="ARBA" id="ARBA00001964"/>
    </source>
</evidence>
<dbReference type="InterPro" id="IPR005475">
    <property type="entry name" value="Transketolase-like_Pyr-bd"/>
</dbReference>
<dbReference type="Gene3D" id="3.40.50.970">
    <property type="match status" value="2"/>
</dbReference>
<comment type="similarity">
    <text evidence="3">Belongs to the transketolase family.</text>
</comment>
<dbReference type="PANTHER" id="PTHR43522">
    <property type="entry name" value="TRANSKETOLASE"/>
    <property type="match status" value="1"/>
</dbReference>
<keyword evidence="5" id="KW-0479">Metal-binding</keyword>
<dbReference type="GO" id="GO:0006098">
    <property type="term" value="P:pentose-phosphate shunt"/>
    <property type="evidence" value="ECO:0007669"/>
    <property type="project" value="TreeGrafter"/>
</dbReference>
<feature type="compositionally biased region" description="Polar residues" evidence="9">
    <location>
        <begin position="653"/>
        <end position="664"/>
    </location>
</feature>
<evidence type="ECO:0000313" key="12">
    <source>
        <dbReference type="Proteomes" id="UP000237344"/>
    </source>
</evidence>
<dbReference type="CDD" id="cd07033">
    <property type="entry name" value="TPP_PYR_DXS_TK_like"/>
    <property type="match status" value="1"/>
</dbReference>
<dbReference type="EC" id="2.2.1.1" evidence="11"/>
<dbReference type="RefSeq" id="WP_408887886.1">
    <property type="nucleotide sequence ID" value="NZ_NKUE01000005.1"/>
</dbReference>
<evidence type="ECO:0000256" key="5">
    <source>
        <dbReference type="ARBA" id="ARBA00022723"/>
    </source>
</evidence>
<dbReference type="AlphaFoldDB" id="A0A2S3W3P7"/>
<protein>
    <submittedName>
        <fullName evidence="11">Transketolase</fullName>
        <ecNumber evidence="11">2.2.1.1</ecNumber>
    </submittedName>
</protein>
<feature type="domain" description="Transketolase-like pyrimidine-binding" evidence="10">
    <location>
        <begin position="320"/>
        <end position="484"/>
    </location>
</feature>
<dbReference type="InterPro" id="IPR009014">
    <property type="entry name" value="Transketo_C/PFOR_II"/>
</dbReference>
<evidence type="ECO:0000259" key="10">
    <source>
        <dbReference type="SMART" id="SM00861"/>
    </source>
</evidence>
<dbReference type="GO" id="GO:0004802">
    <property type="term" value="F:transketolase activity"/>
    <property type="evidence" value="ECO:0007669"/>
    <property type="project" value="UniProtKB-EC"/>
</dbReference>
<evidence type="ECO:0000256" key="7">
    <source>
        <dbReference type="ARBA" id="ARBA00023052"/>
    </source>
</evidence>
<evidence type="ECO:0000256" key="9">
    <source>
        <dbReference type="SAM" id="MobiDB-lite"/>
    </source>
</evidence>
<dbReference type="InterPro" id="IPR005474">
    <property type="entry name" value="Transketolase_N"/>
</dbReference>
<keyword evidence="4 11" id="KW-0808">Transferase</keyword>
<dbReference type="EMBL" id="POTC01000007">
    <property type="protein sequence ID" value="POF63491.1"/>
    <property type="molecule type" value="Genomic_DNA"/>
</dbReference>
<dbReference type="InterPro" id="IPR055152">
    <property type="entry name" value="Transketolase-like_C_2"/>
</dbReference>
<name>A0A2S3W3P7_9PROT</name>
<dbReference type="Pfam" id="PF02779">
    <property type="entry name" value="Transket_pyr"/>
    <property type="match status" value="1"/>
</dbReference>
<evidence type="ECO:0000256" key="6">
    <source>
        <dbReference type="ARBA" id="ARBA00022842"/>
    </source>
</evidence>
<dbReference type="SMART" id="SM00861">
    <property type="entry name" value="Transket_pyr"/>
    <property type="match status" value="1"/>
</dbReference>
<evidence type="ECO:0000256" key="4">
    <source>
        <dbReference type="ARBA" id="ARBA00022679"/>
    </source>
</evidence>
<dbReference type="Pfam" id="PF00456">
    <property type="entry name" value="Transketolase_N"/>
    <property type="match status" value="1"/>
</dbReference>
<dbReference type="Gene3D" id="3.40.50.920">
    <property type="match status" value="1"/>
</dbReference>
<keyword evidence="6" id="KW-0460">Magnesium</keyword>
<organism evidence="11 12">
    <name type="scientific">Novacetimonas maltaceti</name>
    <dbReference type="NCBI Taxonomy" id="1203393"/>
    <lineage>
        <taxon>Bacteria</taxon>
        <taxon>Pseudomonadati</taxon>
        <taxon>Pseudomonadota</taxon>
        <taxon>Alphaproteobacteria</taxon>
        <taxon>Acetobacterales</taxon>
        <taxon>Acetobacteraceae</taxon>
        <taxon>Novacetimonas</taxon>
    </lineage>
</organism>
<comment type="catalytic activity">
    <reaction evidence="8">
        <text>D-sedoheptulose 7-phosphate + D-glyceraldehyde 3-phosphate = aldehydo-D-ribose 5-phosphate + D-xylulose 5-phosphate</text>
        <dbReference type="Rhea" id="RHEA:10508"/>
        <dbReference type="ChEBI" id="CHEBI:57483"/>
        <dbReference type="ChEBI" id="CHEBI:57737"/>
        <dbReference type="ChEBI" id="CHEBI:58273"/>
        <dbReference type="ChEBI" id="CHEBI:59776"/>
        <dbReference type="EC" id="2.2.1.1"/>
    </reaction>
</comment>
<evidence type="ECO:0000256" key="8">
    <source>
        <dbReference type="ARBA" id="ARBA00049473"/>
    </source>
</evidence>
<dbReference type="SUPFAM" id="SSF52922">
    <property type="entry name" value="TK C-terminal domain-like"/>
    <property type="match status" value="1"/>
</dbReference>
<keyword evidence="12" id="KW-1185">Reference proteome</keyword>
<evidence type="ECO:0000313" key="11">
    <source>
        <dbReference type="EMBL" id="POF63491.1"/>
    </source>
</evidence>
<feature type="compositionally biased region" description="Polar residues" evidence="9">
    <location>
        <begin position="1"/>
        <end position="10"/>
    </location>
</feature>
<comment type="cofactor">
    <cofactor evidence="2">
        <name>thiamine diphosphate</name>
        <dbReference type="ChEBI" id="CHEBI:58937"/>
    </cofactor>
</comment>
<keyword evidence="7" id="KW-0786">Thiamine pyrophosphate</keyword>
<feature type="region of interest" description="Disordered" evidence="9">
    <location>
        <begin position="635"/>
        <end position="664"/>
    </location>
</feature>
<dbReference type="SUPFAM" id="SSF52518">
    <property type="entry name" value="Thiamin diphosphate-binding fold (THDP-binding)"/>
    <property type="match status" value="2"/>
</dbReference>
<reference evidence="11 12" key="1">
    <citation type="submission" date="2018-01" db="EMBL/GenBank/DDBJ databases">
        <title>Draft Genome Sequence of Komagataeibacter maltaceti LMG 1529, a Vinegar Producing Acetic Acid Bacterium Isolated from Malt Vinegar Brewery Acetifiers.</title>
        <authorList>
            <person name="Zhang Q."/>
            <person name="Hollensteiner J."/>
            <person name="Poehlein A."/>
            <person name="Daniel R."/>
        </authorList>
    </citation>
    <scope>NUCLEOTIDE SEQUENCE [LARGE SCALE GENOMIC DNA]</scope>
    <source>
        <strain evidence="11 12">LMG 1529</strain>
    </source>
</reference>